<keyword evidence="2" id="KW-1185">Reference proteome</keyword>
<gene>
    <name evidence="1" type="ORF">BDV39DRAFT_175384</name>
</gene>
<dbReference type="EMBL" id="ML741792">
    <property type="protein sequence ID" value="KAE8327346.1"/>
    <property type="molecule type" value="Genomic_DNA"/>
</dbReference>
<reference evidence="2" key="1">
    <citation type="submission" date="2019-04" db="EMBL/GenBank/DDBJ databases">
        <title>Friends and foes A comparative genomics studyof 23 Aspergillus species from section Flavi.</title>
        <authorList>
            <consortium name="DOE Joint Genome Institute"/>
            <person name="Kjaerbolling I."/>
            <person name="Vesth T."/>
            <person name="Frisvad J.C."/>
            <person name="Nybo J.L."/>
            <person name="Theobald S."/>
            <person name="Kildgaard S."/>
            <person name="Isbrandt T."/>
            <person name="Kuo A."/>
            <person name="Sato A."/>
            <person name="Lyhne E.K."/>
            <person name="Kogle M.E."/>
            <person name="Wiebenga A."/>
            <person name="Kun R.S."/>
            <person name="Lubbers R.J."/>
            <person name="Makela M.R."/>
            <person name="Barry K."/>
            <person name="Chovatia M."/>
            <person name="Clum A."/>
            <person name="Daum C."/>
            <person name="Haridas S."/>
            <person name="He G."/>
            <person name="LaButti K."/>
            <person name="Lipzen A."/>
            <person name="Mondo S."/>
            <person name="Riley R."/>
            <person name="Salamov A."/>
            <person name="Simmons B.A."/>
            <person name="Magnuson J.K."/>
            <person name="Henrissat B."/>
            <person name="Mortensen U.H."/>
            <person name="Larsen T.O."/>
            <person name="Devries R.P."/>
            <person name="Grigoriev I.V."/>
            <person name="Machida M."/>
            <person name="Baker S.E."/>
            <person name="Andersen M.R."/>
        </authorList>
    </citation>
    <scope>NUCLEOTIDE SEQUENCE [LARGE SCALE GENOMIC DNA]</scope>
    <source>
        <strain evidence="2">CBS 130017</strain>
    </source>
</reference>
<organism evidence="1 2">
    <name type="scientific">Aspergillus sergii</name>
    <dbReference type="NCBI Taxonomy" id="1034303"/>
    <lineage>
        <taxon>Eukaryota</taxon>
        <taxon>Fungi</taxon>
        <taxon>Dikarya</taxon>
        <taxon>Ascomycota</taxon>
        <taxon>Pezizomycotina</taxon>
        <taxon>Eurotiomycetes</taxon>
        <taxon>Eurotiomycetidae</taxon>
        <taxon>Eurotiales</taxon>
        <taxon>Aspergillaceae</taxon>
        <taxon>Aspergillus</taxon>
        <taxon>Aspergillus subgen. Circumdati</taxon>
    </lineage>
</organism>
<evidence type="ECO:0000313" key="2">
    <source>
        <dbReference type="Proteomes" id="UP000325945"/>
    </source>
</evidence>
<dbReference type="AlphaFoldDB" id="A0A5N6X4V4"/>
<sequence length="212" mass="24003">MYSMYVYVCTYHLLHPKRKRRTREERTDCISWSGTSLDLMIDVLPQTLRQFSTSAFCIPTPPGTLWAAKTSAKSRQDITSMSPCIEREIGNVLSLSPPAAPYSCPSGWSWSIPQQRLATLRWLRLPSVSRRIRQEPSDLRLLAFFSPCASSVTVLRSEAVLFLSYAAKCGQELPHSQDVARAFPTIFSHPAEAPVLLRQWRQISSILCNSRL</sequence>
<dbReference type="Proteomes" id="UP000325945">
    <property type="component" value="Unassembled WGS sequence"/>
</dbReference>
<evidence type="ECO:0000313" key="1">
    <source>
        <dbReference type="EMBL" id="KAE8327346.1"/>
    </source>
</evidence>
<accession>A0A5N6X4V4</accession>
<name>A0A5N6X4V4_9EURO</name>
<protein>
    <submittedName>
        <fullName evidence="1">Uncharacterized protein</fullName>
    </submittedName>
</protein>
<proteinExistence type="predicted"/>